<dbReference type="AlphaFoldDB" id="A0A7S9KTS5"/>
<keyword evidence="2" id="KW-0812">Transmembrane</keyword>
<dbReference type="EMBL" id="CP031387">
    <property type="protein sequence ID" value="QPH02757.1"/>
    <property type="molecule type" value="Genomic_DNA"/>
</dbReference>
<sequence>MRARILNTSTSLTCAPMNNSPPNKDTADGAVKYDSDKTDRPSKNGSVWDKFSENVDLEHAYVPLLACCFVSGLTDGTIYNAYGTFVSMQTGNTIFLALGTSGYNNKPYGWARSLCSIAFFVLGSFAFSRLSLRLGGRRRGILMLSFFLQSLMVIVAAAFIQGRVIDGSYPPKRTSTRVDFKELIIIALLSSQAAGQIVGSRTLKVGEVPTVVVTSMLCDLMSDPALFTTGRNDKRNRRFIAFVLTLVGAICGGWISKAAGNVGPSLWTVAGIKLVMACCWYFWKPESDFVV</sequence>
<protein>
    <recommendedName>
        <fullName evidence="5">DUF1275 domain protein</fullName>
    </recommendedName>
</protein>
<evidence type="ECO:0000313" key="3">
    <source>
        <dbReference type="EMBL" id="QPH02757.1"/>
    </source>
</evidence>
<reference evidence="3 4" key="1">
    <citation type="journal article" date="2018" name="PLoS Genet.">
        <title>Repeat elements organise 3D genome structure and mediate transcription in the filamentous fungus Epichloe festucae.</title>
        <authorList>
            <person name="Winter D.J."/>
            <person name="Ganley A.R.D."/>
            <person name="Young C.A."/>
            <person name="Liachko I."/>
            <person name="Schardl C.L."/>
            <person name="Dupont P.Y."/>
            <person name="Berry D."/>
            <person name="Ram A."/>
            <person name="Scott B."/>
            <person name="Cox M.P."/>
        </authorList>
    </citation>
    <scope>NUCLEOTIDE SEQUENCE [LARGE SCALE GENOMIC DNA]</scope>
    <source>
        <strain evidence="3 4">Fl1</strain>
    </source>
</reference>
<proteinExistence type="predicted"/>
<feature type="transmembrane region" description="Helical" evidence="2">
    <location>
        <begin position="110"/>
        <end position="128"/>
    </location>
</feature>
<dbReference type="Proteomes" id="UP000594364">
    <property type="component" value="Chromosome 3"/>
</dbReference>
<keyword evidence="2" id="KW-1133">Transmembrane helix</keyword>
<organism evidence="3 4">
    <name type="scientific">Epichloe festucae (strain Fl1)</name>
    <dbReference type="NCBI Taxonomy" id="877507"/>
    <lineage>
        <taxon>Eukaryota</taxon>
        <taxon>Fungi</taxon>
        <taxon>Dikarya</taxon>
        <taxon>Ascomycota</taxon>
        <taxon>Pezizomycotina</taxon>
        <taxon>Sordariomycetes</taxon>
        <taxon>Hypocreomycetidae</taxon>
        <taxon>Hypocreales</taxon>
        <taxon>Clavicipitaceae</taxon>
        <taxon>Epichloe</taxon>
    </lineage>
</organism>
<dbReference type="Pfam" id="PF06912">
    <property type="entry name" value="DUF1275"/>
    <property type="match status" value="1"/>
</dbReference>
<gene>
    <name evidence="3" type="ORF">C2857_006973</name>
</gene>
<dbReference type="PANTHER" id="PTHR37488">
    <property type="entry name" value="DUF1275 DOMAIN-CONTAINING PROTEIN"/>
    <property type="match status" value="1"/>
</dbReference>
<evidence type="ECO:0008006" key="5">
    <source>
        <dbReference type="Google" id="ProtNLM"/>
    </source>
</evidence>
<name>A0A7S9KTS5_EPIFF</name>
<evidence type="ECO:0000313" key="4">
    <source>
        <dbReference type="Proteomes" id="UP000594364"/>
    </source>
</evidence>
<feature type="compositionally biased region" description="Basic and acidic residues" evidence="1">
    <location>
        <begin position="25"/>
        <end position="42"/>
    </location>
</feature>
<keyword evidence="4" id="KW-1185">Reference proteome</keyword>
<feature type="transmembrane region" description="Helical" evidence="2">
    <location>
        <begin position="265"/>
        <end position="283"/>
    </location>
</feature>
<accession>A0A7S9KTS5</accession>
<evidence type="ECO:0000256" key="1">
    <source>
        <dbReference type="SAM" id="MobiDB-lite"/>
    </source>
</evidence>
<evidence type="ECO:0000256" key="2">
    <source>
        <dbReference type="SAM" id="Phobius"/>
    </source>
</evidence>
<feature type="transmembrane region" description="Helical" evidence="2">
    <location>
        <begin position="140"/>
        <end position="160"/>
    </location>
</feature>
<keyword evidence="2" id="KW-0472">Membrane</keyword>
<feature type="compositionally biased region" description="Polar residues" evidence="1">
    <location>
        <begin position="1"/>
        <end position="23"/>
    </location>
</feature>
<dbReference type="PANTHER" id="PTHR37488:SF7">
    <property type="entry name" value="DUF1275 DOMAIN PROTEIN"/>
    <property type="match status" value="1"/>
</dbReference>
<dbReference type="OrthoDB" id="5288586at2759"/>
<feature type="region of interest" description="Disordered" evidence="1">
    <location>
        <begin position="1"/>
        <end position="45"/>
    </location>
</feature>
<dbReference type="InterPro" id="IPR010699">
    <property type="entry name" value="DUF1275"/>
</dbReference>
<feature type="transmembrane region" description="Helical" evidence="2">
    <location>
        <begin position="239"/>
        <end position="259"/>
    </location>
</feature>